<feature type="signal peptide" evidence="1">
    <location>
        <begin position="1"/>
        <end position="19"/>
    </location>
</feature>
<keyword evidence="1" id="KW-0732">Signal</keyword>
<gene>
    <name evidence="3" type="primary">LOC6901784</name>
</gene>
<sequence length="99" mass="11189">MMMLQQLLAPILMVAACLATQVPFNAYLPPPRDYELDDAGLAFLSEAEHPVGRYAPDFVDYPGIHQALLLRQQQEYALDLPFEGDLQQQQQQLNGAETW</sequence>
<proteinExistence type="predicted"/>
<accession>A0A6I8V001</accession>
<dbReference type="InParanoid" id="A0A6I8V001"/>
<evidence type="ECO:0000313" key="3">
    <source>
        <dbReference type="RefSeq" id="XP_002134454.2"/>
    </source>
</evidence>
<name>A0A6I8V001_DROPS</name>
<evidence type="ECO:0000313" key="2">
    <source>
        <dbReference type="Proteomes" id="UP000001819"/>
    </source>
</evidence>
<organism evidence="2 3">
    <name type="scientific">Drosophila pseudoobscura pseudoobscura</name>
    <name type="common">Fruit fly</name>
    <dbReference type="NCBI Taxonomy" id="46245"/>
    <lineage>
        <taxon>Eukaryota</taxon>
        <taxon>Metazoa</taxon>
        <taxon>Ecdysozoa</taxon>
        <taxon>Arthropoda</taxon>
        <taxon>Hexapoda</taxon>
        <taxon>Insecta</taxon>
        <taxon>Pterygota</taxon>
        <taxon>Neoptera</taxon>
        <taxon>Endopterygota</taxon>
        <taxon>Diptera</taxon>
        <taxon>Brachycera</taxon>
        <taxon>Muscomorpha</taxon>
        <taxon>Ephydroidea</taxon>
        <taxon>Drosophilidae</taxon>
        <taxon>Drosophila</taxon>
        <taxon>Sophophora</taxon>
    </lineage>
</organism>
<reference evidence="3" key="1">
    <citation type="submission" date="2025-08" db="UniProtKB">
        <authorList>
            <consortium name="RefSeq"/>
        </authorList>
    </citation>
    <scope>IDENTIFICATION</scope>
    <source>
        <strain evidence="3">MV-25-SWS-2005</strain>
        <tissue evidence="3">Whole body</tissue>
    </source>
</reference>
<dbReference type="Proteomes" id="UP000001819">
    <property type="component" value="Chromosome X"/>
</dbReference>
<dbReference type="AlphaFoldDB" id="A0A6I8V001"/>
<keyword evidence="2" id="KW-1185">Reference proteome</keyword>
<dbReference type="RefSeq" id="XP_002134454.2">
    <property type="nucleotide sequence ID" value="XM_002134418.2"/>
</dbReference>
<dbReference type="KEGG" id="dpo:6901784"/>
<protein>
    <submittedName>
        <fullName evidence="3">Uncharacterized protein</fullName>
    </submittedName>
</protein>
<feature type="chain" id="PRO_5026320387" evidence="1">
    <location>
        <begin position="20"/>
        <end position="99"/>
    </location>
</feature>
<evidence type="ECO:0000256" key="1">
    <source>
        <dbReference type="SAM" id="SignalP"/>
    </source>
</evidence>